<gene>
    <name evidence="1" type="ORF">D0907_11880</name>
</gene>
<dbReference type="AlphaFoldDB" id="A0AAD0WCY2"/>
<sequence>MPIQTPALKLICSSCGWSKVLPPMGDVRFQGQEPDKFPVCGCEQLNHVKPNIAEKMLVSIKAKP</sequence>
<evidence type="ECO:0000313" key="1">
    <source>
        <dbReference type="EMBL" id="AXV65917.1"/>
    </source>
</evidence>
<protein>
    <submittedName>
        <fullName evidence="1">Uncharacterized protein</fullName>
    </submittedName>
</protein>
<name>A0AAD0WCY2_9GAMM</name>
<proteinExistence type="predicted"/>
<evidence type="ECO:0000313" key="2">
    <source>
        <dbReference type="Proteomes" id="UP000264605"/>
    </source>
</evidence>
<dbReference type="Proteomes" id="UP000264605">
    <property type="component" value="Chromosome"/>
</dbReference>
<dbReference type="EMBL" id="CP032090">
    <property type="protein sequence ID" value="AXV65917.1"/>
    <property type="molecule type" value="Genomic_DNA"/>
</dbReference>
<accession>A0AAD0WCY2</accession>
<dbReference type="KEGG" id="pdj:D0907_11880"/>
<dbReference type="RefSeq" id="WP_118844528.1">
    <property type="nucleotide sequence ID" value="NZ_CP032090.1"/>
</dbReference>
<organism evidence="1 2">
    <name type="scientific">Pseudoalteromonas lipolytica</name>
    <dbReference type="NCBI Taxonomy" id="570156"/>
    <lineage>
        <taxon>Bacteria</taxon>
        <taxon>Pseudomonadati</taxon>
        <taxon>Pseudomonadota</taxon>
        <taxon>Gammaproteobacteria</taxon>
        <taxon>Alteromonadales</taxon>
        <taxon>Pseudoalteromonadaceae</taxon>
        <taxon>Pseudoalteromonas</taxon>
    </lineage>
</organism>
<reference evidence="1 2" key="1">
    <citation type="submission" date="2018-08" db="EMBL/GenBank/DDBJ databases">
        <title>Draft genome sequence of Pseudoalteromonas donghaensis HJ51.</title>
        <authorList>
            <person name="Oh J."/>
            <person name="Roh D."/>
        </authorList>
    </citation>
    <scope>NUCLEOTIDE SEQUENCE [LARGE SCALE GENOMIC DNA]</scope>
    <source>
        <strain evidence="1 2">HJ51</strain>
    </source>
</reference>
<dbReference type="GeneID" id="99506165"/>